<evidence type="ECO:0000256" key="8">
    <source>
        <dbReference type="RuleBase" id="RU362028"/>
    </source>
</evidence>
<dbReference type="PANTHER" id="PTHR21600:SF40">
    <property type="entry name" value="PSEUDOURIDYLATE SYNTHASE RPUSD2"/>
    <property type="match status" value="1"/>
</dbReference>
<feature type="active site" evidence="6">
    <location>
        <position position="220"/>
    </location>
</feature>
<name>A0A3M6TMQ4_POCDA</name>
<accession>A0A3M6TMQ4</accession>
<protein>
    <recommendedName>
        <fullName evidence="8">Pseudouridine synthase</fullName>
        <ecNumber evidence="8">5.4.99.-</ecNumber>
    </recommendedName>
</protein>
<keyword evidence="9" id="KW-0812">Transmembrane</keyword>
<dbReference type="InterPro" id="IPR006145">
    <property type="entry name" value="PsdUridine_synth_RsuA/RluA"/>
</dbReference>
<dbReference type="CDD" id="cd02557">
    <property type="entry name" value="PseudoU_synth_ScRIB2"/>
    <property type="match status" value="1"/>
</dbReference>
<dbReference type="FunFam" id="3.30.2350.10:FF:000010">
    <property type="entry name" value="RNA pseudouridine synthase domain-containing 2"/>
    <property type="match status" value="1"/>
</dbReference>
<evidence type="ECO:0000256" key="1">
    <source>
        <dbReference type="ARBA" id="ARBA00010876"/>
    </source>
</evidence>
<keyword evidence="12" id="KW-1185">Reference proteome</keyword>
<sequence>MADVEGKLCNEVNVAESKRAGKRKAKQATKKQRKKAIKVEKNTKSAGFDKEIFLETTCFVRNATHGYLTVILISGVIAFTLCVLGLRCVYPYYFTFTTFCKGRWVGRSLIDVFKEEFRSETQEYYEKAIKAGKITVNGEITLQSKILKDNDVICNKVHRHEPPVTGNPIKIIALTDEVVVLDKPSSIPVHPCGRYRHNTVVFLLGKEFGLKNLFTIHRIDRLTSGILMFARTLSKAQELESQVRNRQIEKEYISRVQGEFPSEEVLCEEPIKVVSHKIGVCRVSKNEGKPCKTVFKRLTYDGKTSIVKSVPHTGRMHQIRVHLQWLGYPIVNDPIYNHQSWGPHRGKGGVSDHMVQQVIAELSKSPNIVNTESGTFREDDLSRQHQQNSTNVKHEAVTIVENESLKPVCTGYKDIVPGESQSCKETEEKNTELYYDKDCSECQIQRRDPTSDELTMCLHALSYKGPDWEFKTDLPSWAKEGVNFSEIRQNMERN</sequence>
<reference evidence="11 12" key="1">
    <citation type="journal article" date="2018" name="Sci. Rep.">
        <title>Comparative analysis of the Pocillopora damicornis genome highlights role of immune system in coral evolution.</title>
        <authorList>
            <person name="Cunning R."/>
            <person name="Bay R.A."/>
            <person name="Gillette P."/>
            <person name="Baker A.C."/>
            <person name="Traylor-Knowles N."/>
        </authorList>
    </citation>
    <scope>NUCLEOTIDE SEQUENCE [LARGE SCALE GENOMIC DNA]</scope>
    <source>
        <strain evidence="11">RSMAS</strain>
        <tissue evidence="11">Whole animal</tissue>
    </source>
</reference>
<dbReference type="InterPro" id="IPR006225">
    <property type="entry name" value="PsdUridine_synth_RluC/D"/>
</dbReference>
<dbReference type="STRING" id="46731.A0A3M6TMQ4"/>
<evidence type="ECO:0000256" key="9">
    <source>
        <dbReference type="SAM" id="Phobius"/>
    </source>
</evidence>
<dbReference type="Pfam" id="PF00849">
    <property type="entry name" value="PseudoU_synth_2"/>
    <property type="match status" value="1"/>
</dbReference>
<dbReference type="InterPro" id="IPR006224">
    <property type="entry name" value="PsdUridine_synth_RluA-like_CS"/>
</dbReference>
<dbReference type="InterPro" id="IPR050188">
    <property type="entry name" value="RluA_PseudoU_synthase"/>
</dbReference>
<keyword evidence="3" id="KW-0507">mRNA processing</keyword>
<proteinExistence type="inferred from homology"/>
<dbReference type="GO" id="GO:0000455">
    <property type="term" value="P:enzyme-directed rRNA pseudouridine synthesis"/>
    <property type="evidence" value="ECO:0007669"/>
    <property type="project" value="TreeGrafter"/>
</dbReference>
<dbReference type="NCBIfam" id="TIGR00005">
    <property type="entry name" value="rluA_subfam"/>
    <property type="match status" value="1"/>
</dbReference>
<evidence type="ECO:0000313" key="11">
    <source>
        <dbReference type="EMBL" id="RMX42534.1"/>
    </source>
</evidence>
<dbReference type="EMBL" id="RCHS01003339">
    <property type="protein sequence ID" value="RMX42534.1"/>
    <property type="molecule type" value="Genomic_DNA"/>
</dbReference>
<comment type="catalytic activity">
    <reaction evidence="8">
        <text>a uridine in RNA = a pseudouridine in RNA</text>
        <dbReference type="Rhea" id="RHEA:48348"/>
        <dbReference type="Rhea" id="RHEA-COMP:12068"/>
        <dbReference type="Rhea" id="RHEA-COMP:12069"/>
        <dbReference type="ChEBI" id="CHEBI:65314"/>
        <dbReference type="ChEBI" id="CHEBI:65315"/>
    </reaction>
</comment>
<dbReference type="EC" id="5.4.99.-" evidence="8"/>
<comment type="caution">
    <text evidence="11">The sequence shown here is derived from an EMBL/GenBank/DDBJ whole genome shotgun (WGS) entry which is preliminary data.</text>
</comment>
<dbReference type="PROSITE" id="PS01129">
    <property type="entry name" value="PSI_RLU"/>
    <property type="match status" value="1"/>
</dbReference>
<keyword evidence="9" id="KW-0472">Membrane</keyword>
<dbReference type="GO" id="GO:0006397">
    <property type="term" value="P:mRNA processing"/>
    <property type="evidence" value="ECO:0007669"/>
    <property type="project" value="UniProtKB-KW"/>
</dbReference>
<evidence type="ECO:0000256" key="2">
    <source>
        <dbReference type="ARBA" id="ARBA00022553"/>
    </source>
</evidence>
<evidence type="ECO:0000256" key="5">
    <source>
        <dbReference type="ARBA" id="ARBA00057241"/>
    </source>
</evidence>
<gene>
    <name evidence="11" type="ORF">pdam_00016713</name>
</gene>
<dbReference type="SUPFAM" id="SSF55120">
    <property type="entry name" value="Pseudouridine synthase"/>
    <property type="match status" value="1"/>
</dbReference>
<comment type="similarity">
    <text evidence="1 8">Belongs to the pseudouridine synthase RluA family.</text>
</comment>
<dbReference type="PROSITE" id="PS50889">
    <property type="entry name" value="S4"/>
    <property type="match status" value="1"/>
</dbReference>
<keyword evidence="4 8" id="KW-0413">Isomerase</keyword>
<dbReference type="Proteomes" id="UP000275408">
    <property type="component" value="Unassembled WGS sequence"/>
</dbReference>
<dbReference type="AlphaFoldDB" id="A0A3M6TMQ4"/>
<dbReference type="PANTHER" id="PTHR21600">
    <property type="entry name" value="MITOCHONDRIAL RNA PSEUDOURIDINE SYNTHASE"/>
    <property type="match status" value="1"/>
</dbReference>
<dbReference type="Gene3D" id="3.30.2350.10">
    <property type="entry name" value="Pseudouridine synthase"/>
    <property type="match status" value="1"/>
</dbReference>
<organism evidence="11 12">
    <name type="scientific">Pocillopora damicornis</name>
    <name type="common">Cauliflower coral</name>
    <name type="synonym">Millepora damicornis</name>
    <dbReference type="NCBI Taxonomy" id="46731"/>
    <lineage>
        <taxon>Eukaryota</taxon>
        <taxon>Metazoa</taxon>
        <taxon>Cnidaria</taxon>
        <taxon>Anthozoa</taxon>
        <taxon>Hexacorallia</taxon>
        <taxon>Scleractinia</taxon>
        <taxon>Astrocoeniina</taxon>
        <taxon>Pocilloporidae</taxon>
        <taxon>Pocillopora</taxon>
    </lineage>
</organism>
<keyword evidence="9" id="KW-1133">Transmembrane helix</keyword>
<dbReference type="GO" id="GO:0009982">
    <property type="term" value="F:pseudouridine synthase activity"/>
    <property type="evidence" value="ECO:0007669"/>
    <property type="project" value="InterPro"/>
</dbReference>
<feature type="domain" description="Pseudouridine synthase RsuA/RluA-like" evidence="10">
    <location>
        <begin position="178"/>
        <end position="324"/>
    </location>
</feature>
<evidence type="ECO:0000256" key="7">
    <source>
        <dbReference type="PROSITE-ProRule" id="PRU00182"/>
    </source>
</evidence>
<comment type="function">
    <text evidence="8">Responsible for synthesis of pseudouridine from uracil.</text>
</comment>
<dbReference type="InterPro" id="IPR020103">
    <property type="entry name" value="PsdUridine_synth_cat_dom_sf"/>
</dbReference>
<evidence type="ECO:0000256" key="6">
    <source>
        <dbReference type="PIRSR" id="PIRSR606225-1"/>
    </source>
</evidence>
<dbReference type="GO" id="GO:0003723">
    <property type="term" value="F:RNA binding"/>
    <property type="evidence" value="ECO:0007669"/>
    <property type="project" value="UniProtKB-KW"/>
</dbReference>
<evidence type="ECO:0000256" key="4">
    <source>
        <dbReference type="ARBA" id="ARBA00023235"/>
    </source>
</evidence>
<keyword evidence="2" id="KW-0597">Phosphoprotein</keyword>
<comment type="function">
    <text evidence="5">Pseudouridine synthase that catalyzes pseudouridylation of mRNAs.</text>
</comment>
<keyword evidence="7" id="KW-0694">RNA-binding</keyword>
<evidence type="ECO:0000313" key="12">
    <source>
        <dbReference type="Proteomes" id="UP000275408"/>
    </source>
</evidence>
<evidence type="ECO:0000256" key="3">
    <source>
        <dbReference type="ARBA" id="ARBA00022664"/>
    </source>
</evidence>
<dbReference type="OrthoDB" id="424794at2759"/>
<evidence type="ECO:0000259" key="10">
    <source>
        <dbReference type="Pfam" id="PF00849"/>
    </source>
</evidence>
<feature type="transmembrane region" description="Helical" evidence="9">
    <location>
        <begin position="67"/>
        <end position="93"/>
    </location>
</feature>